<dbReference type="OrthoDB" id="9810303at2"/>
<feature type="domain" description="Glycosyltransferase 2-like" evidence="7">
    <location>
        <begin position="3"/>
        <end position="128"/>
    </location>
</feature>
<evidence type="ECO:0000256" key="2">
    <source>
        <dbReference type="ARBA" id="ARBA00022692"/>
    </source>
</evidence>
<dbReference type="Pfam" id="PF00535">
    <property type="entry name" value="Glycos_transf_2"/>
    <property type="match status" value="1"/>
</dbReference>
<keyword evidence="4 6" id="KW-0472">Membrane</keyword>
<evidence type="ECO:0000256" key="1">
    <source>
        <dbReference type="ARBA" id="ARBA00004141"/>
    </source>
</evidence>
<dbReference type="PANTHER" id="PTHR10859:SF114">
    <property type="entry name" value="DOLICHOL-PHOSPHATE MANNOSYLTRANSFERASE"/>
    <property type="match status" value="1"/>
</dbReference>
<name>A0A402DVL1_9CELL</name>
<comment type="caution">
    <text evidence="9">The sequence shown here is derived from an EMBL/GenBank/DDBJ whole genome shotgun (WGS) entry which is preliminary data.</text>
</comment>
<dbReference type="RefSeq" id="WP_130782793.1">
    <property type="nucleotide sequence ID" value="NZ_BIMR01000319.1"/>
</dbReference>
<gene>
    <name evidence="9" type="ORF">CBZ_32040</name>
</gene>
<dbReference type="CDD" id="cd04179">
    <property type="entry name" value="DPM_DPG-synthase_like"/>
    <property type="match status" value="1"/>
</dbReference>
<feature type="domain" description="GtrA/DPMS transmembrane" evidence="8">
    <location>
        <begin position="223"/>
        <end position="337"/>
    </location>
</feature>
<feature type="transmembrane region" description="Helical" evidence="6">
    <location>
        <begin position="309"/>
        <end position="329"/>
    </location>
</feature>
<dbReference type="GO" id="GO:0006487">
    <property type="term" value="P:protein N-linked glycosylation"/>
    <property type="evidence" value="ECO:0007669"/>
    <property type="project" value="TreeGrafter"/>
</dbReference>
<dbReference type="AlphaFoldDB" id="A0A402DVL1"/>
<dbReference type="InterPro" id="IPR001173">
    <property type="entry name" value="Glyco_trans_2-like"/>
</dbReference>
<evidence type="ECO:0000256" key="5">
    <source>
        <dbReference type="SAM" id="MobiDB-lite"/>
    </source>
</evidence>
<dbReference type="GO" id="GO:0000271">
    <property type="term" value="P:polysaccharide biosynthetic process"/>
    <property type="evidence" value="ECO:0007669"/>
    <property type="project" value="InterPro"/>
</dbReference>
<keyword evidence="2 6" id="KW-0812">Transmembrane</keyword>
<comment type="subcellular location">
    <subcellularLocation>
        <location evidence="1">Membrane</location>
        <topology evidence="1">Multi-pass membrane protein</topology>
    </subcellularLocation>
</comment>
<evidence type="ECO:0000313" key="9">
    <source>
        <dbReference type="EMBL" id="GCE78148.1"/>
    </source>
</evidence>
<accession>A0A402DVL1</accession>
<dbReference type="Pfam" id="PF04138">
    <property type="entry name" value="GtrA_DPMS_TM"/>
    <property type="match status" value="1"/>
</dbReference>
<evidence type="ECO:0000256" key="3">
    <source>
        <dbReference type="ARBA" id="ARBA00022989"/>
    </source>
</evidence>
<sequence length="381" mass="40074">MVVLVPAYEPDERLVALVRALRCAAPDVPVVVVDDGSGPAHAAVVAAAGRAGADVVTHGANRGKGAALRTGVAHVLRAYPGQDVVCADCDGQHLVRDVLTVARRVADGDAAVVLGARRFAGDDVPARSRWGNAATRVAFRLGTGRALQDTQTGLRGYPATVLPWLLDVPGDRFEYELSVLLRAVEERRAVVEVPIATVYLDQNSSSHFRPVVDSVRVYAPLLRFVASSLVGFVVDVLGLLVLTALTGSLLAAAVGARLASAAVNFGLNRRWVFRRRTRGPLLREAVAYALLAGTLLLAGYGSLVALTHLGMPLLAAKVVTDLVLFLVGYRVQRTAVFRQATRTTTDRAAARPHDPATGTVSAREPGAVAAHDPSPSGSMTG</sequence>
<dbReference type="InterPro" id="IPR007267">
    <property type="entry name" value="GtrA_DPMS_TM"/>
</dbReference>
<keyword evidence="10" id="KW-1185">Reference proteome</keyword>
<reference evidence="9 10" key="1">
    <citation type="submission" date="2019-01" db="EMBL/GenBank/DDBJ databases">
        <title>Draft genome sequence of Cellulomonas takizawaensis strain TKZ-21.</title>
        <authorList>
            <person name="Yamamura H."/>
            <person name="Hayashi T."/>
            <person name="Hamada M."/>
            <person name="Serisawa Y."/>
            <person name="Matsuyama K."/>
            <person name="Nakagawa Y."/>
            <person name="Otoguro M."/>
            <person name="Yanagida F."/>
            <person name="Hayakawa M."/>
        </authorList>
    </citation>
    <scope>NUCLEOTIDE SEQUENCE [LARGE SCALE GENOMIC DNA]</scope>
    <source>
        <strain evidence="9 10">NBRC12680</strain>
    </source>
</reference>
<evidence type="ECO:0000259" key="7">
    <source>
        <dbReference type="Pfam" id="PF00535"/>
    </source>
</evidence>
<dbReference type="PANTHER" id="PTHR10859">
    <property type="entry name" value="GLYCOSYL TRANSFERASE"/>
    <property type="match status" value="1"/>
</dbReference>
<feature type="region of interest" description="Disordered" evidence="5">
    <location>
        <begin position="342"/>
        <end position="381"/>
    </location>
</feature>
<feature type="transmembrane region" description="Helical" evidence="6">
    <location>
        <begin position="285"/>
        <end position="303"/>
    </location>
</feature>
<proteinExistence type="predicted"/>
<feature type="compositionally biased region" description="Basic and acidic residues" evidence="5">
    <location>
        <begin position="344"/>
        <end position="354"/>
    </location>
</feature>
<evidence type="ECO:0000313" key="10">
    <source>
        <dbReference type="Proteomes" id="UP000289954"/>
    </source>
</evidence>
<keyword evidence="3 6" id="KW-1133">Transmembrane helix</keyword>
<evidence type="ECO:0000259" key="8">
    <source>
        <dbReference type="Pfam" id="PF04138"/>
    </source>
</evidence>
<dbReference type="GO" id="GO:0016020">
    <property type="term" value="C:membrane"/>
    <property type="evidence" value="ECO:0007669"/>
    <property type="project" value="UniProtKB-SubCell"/>
</dbReference>
<dbReference type="InterPro" id="IPR029044">
    <property type="entry name" value="Nucleotide-diphossugar_trans"/>
</dbReference>
<dbReference type="Proteomes" id="UP000289954">
    <property type="component" value="Unassembled WGS sequence"/>
</dbReference>
<dbReference type="SUPFAM" id="SSF53448">
    <property type="entry name" value="Nucleotide-diphospho-sugar transferases"/>
    <property type="match status" value="1"/>
</dbReference>
<dbReference type="EMBL" id="BIMR01000319">
    <property type="protein sequence ID" value="GCE78148.1"/>
    <property type="molecule type" value="Genomic_DNA"/>
</dbReference>
<evidence type="ECO:0000256" key="4">
    <source>
        <dbReference type="ARBA" id="ARBA00023136"/>
    </source>
</evidence>
<evidence type="ECO:0000256" key="6">
    <source>
        <dbReference type="SAM" id="Phobius"/>
    </source>
</evidence>
<dbReference type="Gene3D" id="3.90.550.10">
    <property type="entry name" value="Spore Coat Polysaccharide Biosynthesis Protein SpsA, Chain A"/>
    <property type="match status" value="1"/>
</dbReference>
<protein>
    <submittedName>
        <fullName evidence="9">Polysaccharide synthesis protein GtrA</fullName>
    </submittedName>
</protein>
<organism evidence="9 10">
    <name type="scientific">Cellulomonas biazotea</name>
    <dbReference type="NCBI Taxonomy" id="1709"/>
    <lineage>
        <taxon>Bacteria</taxon>
        <taxon>Bacillati</taxon>
        <taxon>Actinomycetota</taxon>
        <taxon>Actinomycetes</taxon>
        <taxon>Micrococcales</taxon>
        <taxon>Cellulomonadaceae</taxon>
        <taxon>Cellulomonas</taxon>
    </lineage>
</organism>